<keyword evidence="1" id="KW-0479">Metal-binding</keyword>
<evidence type="ECO:0000256" key="1">
    <source>
        <dbReference type="PROSITE-ProRule" id="PRU00175"/>
    </source>
</evidence>
<organism evidence="3 4">
    <name type="scientific">Tritrichomonas musculus</name>
    <dbReference type="NCBI Taxonomy" id="1915356"/>
    <lineage>
        <taxon>Eukaryota</taxon>
        <taxon>Metamonada</taxon>
        <taxon>Parabasalia</taxon>
        <taxon>Tritrichomonadida</taxon>
        <taxon>Tritrichomonadidae</taxon>
        <taxon>Tritrichomonas</taxon>
    </lineage>
</organism>
<feature type="domain" description="RING-type" evidence="2">
    <location>
        <begin position="181"/>
        <end position="220"/>
    </location>
</feature>
<dbReference type="PROSITE" id="PS50089">
    <property type="entry name" value="ZF_RING_2"/>
    <property type="match status" value="1"/>
</dbReference>
<evidence type="ECO:0000259" key="2">
    <source>
        <dbReference type="PROSITE" id="PS50089"/>
    </source>
</evidence>
<dbReference type="InterPro" id="IPR001841">
    <property type="entry name" value="Znf_RING"/>
</dbReference>
<keyword evidence="4" id="KW-1185">Reference proteome</keyword>
<dbReference type="Gene3D" id="3.30.40.10">
    <property type="entry name" value="Zinc/RING finger domain, C3HC4 (zinc finger)"/>
    <property type="match status" value="1"/>
</dbReference>
<dbReference type="Pfam" id="PF13920">
    <property type="entry name" value="zf-C3HC4_3"/>
    <property type="match status" value="1"/>
</dbReference>
<evidence type="ECO:0000313" key="4">
    <source>
        <dbReference type="Proteomes" id="UP001470230"/>
    </source>
</evidence>
<dbReference type="InterPro" id="IPR045194">
    <property type="entry name" value="MGRN1/RNF157-like"/>
</dbReference>
<protein>
    <recommendedName>
        <fullName evidence="2">RING-type domain-containing protein</fullName>
    </recommendedName>
</protein>
<dbReference type="InterPro" id="IPR013083">
    <property type="entry name" value="Znf_RING/FYVE/PHD"/>
</dbReference>
<gene>
    <name evidence="3" type="ORF">M9Y10_021056</name>
</gene>
<dbReference type="PANTHER" id="PTHR22996">
    <property type="entry name" value="MAHOGUNIN"/>
    <property type="match status" value="1"/>
</dbReference>
<accession>A0ABR2HCU4</accession>
<proteinExistence type="predicted"/>
<sequence length="243" mass="26828">MGCNLCHPLQEPVWFSYYGPIREIEAADAVNAAIADHLQEVAPSSIPIRKVVASHLSVPVSLNNPAFTEITDSTITVSFSTTSSGKIILQTEQSSESFDYGIGLQLTQVFKRPTEDTWTLKFDFEEINRVTCRIYTLHTHNNQDPIIADDKIVIDGVISTVSRVFRQQGIDGDNGFSDGLCLICCSQTATVVAFPCRHCCMCRECAERFATISNHCPVCRAIVTELIECTTDENSLVTNVTVE</sequence>
<dbReference type="EMBL" id="JAPFFF010000031">
    <property type="protein sequence ID" value="KAK8844885.1"/>
    <property type="molecule type" value="Genomic_DNA"/>
</dbReference>
<keyword evidence="1" id="KW-0863">Zinc-finger</keyword>
<dbReference type="SUPFAM" id="SSF57850">
    <property type="entry name" value="RING/U-box"/>
    <property type="match status" value="1"/>
</dbReference>
<dbReference type="PANTHER" id="PTHR22996:SF0">
    <property type="entry name" value="RE60872P-RELATED"/>
    <property type="match status" value="1"/>
</dbReference>
<comment type="caution">
    <text evidence="3">The sequence shown here is derived from an EMBL/GenBank/DDBJ whole genome shotgun (WGS) entry which is preliminary data.</text>
</comment>
<keyword evidence="1" id="KW-0862">Zinc</keyword>
<dbReference type="Proteomes" id="UP001470230">
    <property type="component" value="Unassembled WGS sequence"/>
</dbReference>
<evidence type="ECO:0000313" key="3">
    <source>
        <dbReference type="EMBL" id="KAK8844885.1"/>
    </source>
</evidence>
<reference evidence="3 4" key="1">
    <citation type="submission" date="2024-04" db="EMBL/GenBank/DDBJ databases">
        <title>Tritrichomonas musculus Genome.</title>
        <authorList>
            <person name="Alves-Ferreira E."/>
            <person name="Grigg M."/>
            <person name="Lorenzi H."/>
            <person name="Galac M."/>
        </authorList>
    </citation>
    <scope>NUCLEOTIDE SEQUENCE [LARGE SCALE GENOMIC DNA]</scope>
    <source>
        <strain evidence="3 4">EAF2021</strain>
    </source>
</reference>
<name>A0ABR2HCU4_9EUKA</name>